<gene>
    <name evidence="3" type="primary">yliI</name>
    <name evidence="3" type="ORF">A9225_05270</name>
</gene>
<feature type="domain" description="Glucose/Sorbosone dehydrogenase" evidence="2">
    <location>
        <begin position="34"/>
        <end position="366"/>
    </location>
</feature>
<dbReference type="EMBL" id="CP051631">
    <property type="protein sequence ID" value="QJE04697.1"/>
    <property type="molecule type" value="Genomic_DNA"/>
</dbReference>
<dbReference type="RefSeq" id="WP_000554957.1">
    <property type="nucleotide sequence ID" value="NZ_BDJN01000012.1"/>
</dbReference>
<dbReference type="InterPro" id="IPR011042">
    <property type="entry name" value="6-blade_b-propeller_TolB-like"/>
</dbReference>
<dbReference type="PANTHER" id="PTHR19328:SF75">
    <property type="entry name" value="ALDOSE SUGAR DEHYDROGENASE YLII"/>
    <property type="match status" value="1"/>
</dbReference>
<feature type="chain" id="PRO_5042842385" evidence="1">
    <location>
        <begin position="21"/>
        <end position="389"/>
    </location>
</feature>
<dbReference type="PANTHER" id="PTHR19328">
    <property type="entry name" value="HEDGEHOG-INTERACTING PROTEIN"/>
    <property type="match status" value="1"/>
</dbReference>
<dbReference type="Gene3D" id="2.120.10.30">
    <property type="entry name" value="TolB, C-terminal domain"/>
    <property type="match status" value="1"/>
</dbReference>
<keyword evidence="1" id="KW-0732">Signal</keyword>
<dbReference type="Proteomes" id="UP000502462">
    <property type="component" value="Chromosome"/>
</dbReference>
<keyword evidence="3" id="KW-0560">Oxidoreductase</keyword>
<reference evidence="3 4" key="1">
    <citation type="submission" date="2020-04" db="EMBL/GenBank/DDBJ databases">
        <title>Closed genome of O121:H19 shiga- toxin Escherichia coli isolated from flour in USA, 2016.</title>
        <authorList>
            <person name="Haendiges J."/>
            <person name="Jinneman K.C."/>
            <person name="Gonzalez-Escalona N."/>
        </authorList>
    </citation>
    <scope>NUCLEOTIDE SEQUENCE [LARGE SCALE GENOMIC DNA]</scope>
    <source>
        <strain evidence="3 4">FDA858783-1-52</strain>
    </source>
</reference>
<dbReference type="Pfam" id="PF07995">
    <property type="entry name" value="GSDH"/>
    <property type="match status" value="1"/>
</dbReference>
<dbReference type="EC" id="1.1.5.-" evidence="3"/>
<evidence type="ECO:0000259" key="2">
    <source>
        <dbReference type="Pfam" id="PF07995"/>
    </source>
</evidence>
<dbReference type="InterPro" id="IPR011041">
    <property type="entry name" value="Quinoprot_gluc/sorb_DH_b-prop"/>
</dbReference>
<evidence type="ECO:0000313" key="4">
    <source>
        <dbReference type="Proteomes" id="UP000502462"/>
    </source>
</evidence>
<evidence type="ECO:0000256" key="1">
    <source>
        <dbReference type="SAM" id="SignalP"/>
    </source>
</evidence>
<sequence length="389" mass="42988">MHRQFFFLVPLICLSSALWAAPATVNVEVLQDKLDHPWALAFLPDNHGMLITLRGGELRHWQAGKGLSAPLSGVPDVWAHGQGGLLDVVLAPDFAQSRRIWLSYSEVGDDGKAGTAVGYGRLSDDLSKVTDFRTVFRQMPKLSTGNHFGGRLVFDGKGYLFIALGENNQRPTAQDLDKLQGKLVRLTDLGEIPDDNPFIKESGVRAEIWSYGIRNPQGMAMNPWSNALWLNEHGPRGGDEINIPQKGKNYGWPLATWGINYSGFKIPEAKGEIVAGTEQPVFYWKDSPAVSGMAFYNSDKFPQWQQKLFIGALKDKDVIVMSVNGDKVTEDGRILTDRGQRIRDVRTGPDGYLYVLTDESSGELLKVSPRNELTGIITTLRTAGRSVSC</sequence>
<organism evidence="3 4">
    <name type="scientific">Escherichia coli O121</name>
    <dbReference type="NCBI Taxonomy" id="1055537"/>
    <lineage>
        <taxon>Bacteria</taxon>
        <taxon>Pseudomonadati</taxon>
        <taxon>Pseudomonadota</taxon>
        <taxon>Gammaproteobacteria</taxon>
        <taxon>Enterobacterales</taxon>
        <taxon>Enterobacteriaceae</taxon>
        <taxon>Escherichia</taxon>
    </lineage>
</organism>
<evidence type="ECO:0000313" key="3">
    <source>
        <dbReference type="EMBL" id="QJE04697.1"/>
    </source>
</evidence>
<name>A0AAP9SHP9_ECOLX</name>
<dbReference type="AlphaFoldDB" id="A0AAP9SHP9"/>
<dbReference type="InterPro" id="IPR012938">
    <property type="entry name" value="Glc/Sorbosone_DH"/>
</dbReference>
<accession>A0AAP9SHP9</accession>
<dbReference type="SUPFAM" id="SSF50952">
    <property type="entry name" value="Soluble quinoprotein glucose dehydrogenase"/>
    <property type="match status" value="1"/>
</dbReference>
<protein>
    <submittedName>
        <fullName evidence="3">Aldose sugar dehydrogenase YliI</fullName>
        <ecNumber evidence="3">1.1.5.-</ecNumber>
    </submittedName>
</protein>
<dbReference type="GO" id="GO:0016491">
    <property type="term" value="F:oxidoreductase activity"/>
    <property type="evidence" value="ECO:0007669"/>
    <property type="project" value="UniProtKB-KW"/>
</dbReference>
<feature type="signal peptide" evidence="1">
    <location>
        <begin position="1"/>
        <end position="20"/>
    </location>
</feature>
<proteinExistence type="predicted"/>